<evidence type="ECO:0000256" key="2">
    <source>
        <dbReference type="ARBA" id="ARBA00022475"/>
    </source>
</evidence>
<feature type="domain" description="Type II secretion system protein GspF" evidence="7">
    <location>
        <begin position="103"/>
        <end position="222"/>
    </location>
</feature>
<evidence type="ECO:0000256" key="3">
    <source>
        <dbReference type="ARBA" id="ARBA00022692"/>
    </source>
</evidence>
<feature type="transmembrane region" description="Helical" evidence="6">
    <location>
        <begin position="51"/>
        <end position="81"/>
    </location>
</feature>
<evidence type="ECO:0000256" key="4">
    <source>
        <dbReference type="ARBA" id="ARBA00022989"/>
    </source>
</evidence>
<accession>A0ABV4CL11</accession>
<evidence type="ECO:0000256" key="6">
    <source>
        <dbReference type="SAM" id="Phobius"/>
    </source>
</evidence>
<dbReference type="PANTHER" id="PTHR35007">
    <property type="entry name" value="INTEGRAL MEMBRANE PROTEIN-RELATED"/>
    <property type="match status" value="1"/>
</dbReference>
<evidence type="ECO:0000313" key="8">
    <source>
        <dbReference type="EMBL" id="MEY8041178.1"/>
    </source>
</evidence>
<dbReference type="Proteomes" id="UP001564626">
    <property type="component" value="Unassembled WGS sequence"/>
</dbReference>
<keyword evidence="5 6" id="KW-0472">Membrane</keyword>
<comment type="subcellular location">
    <subcellularLocation>
        <location evidence="1">Cell membrane</location>
        <topology evidence="1">Multi-pass membrane protein</topology>
    </subcellularLocation>
</comment>
<evidence type="ECO:0000256" key="5">
    <source>
        <dbReference type="ARBA" id="ARBA00023136"/>
    </source>
</evidence>
<dbReference type="InterPro" id="IPR018076">
    <property type="entry name" value="T2SS_GspF_dom"/>
</dbReference>
<protein>
    <submittedName>
        <fullName evidence="8">Type II secretion system F family protein</fullName>
    </submittedName>
</protein>
<reference evidence="8 9" key="1">
    <citation type="submission" date="2024-08" db="EMBL/GenBank/DDBJ databases">
        <title>Genome mining of Saccharopolyspora cebuensis PGLac3 from Nigerian medicinal plant.</title>
        <authorList>
            <person name="Ezeobiora C.E."/>
            <person name="Igbokwe N.H."/>
            <person name="Amin D.H."/>
            <person name="Mendie U.E."/>
        </authorList>
    </citation>
    <scope>NUCLEOTIDE SEQUENCE [LARGE SCALE GENOMIC DNA]</scope>
    <source>
        <strain evidence="8 9">PGLac3</strain>
    </source>
</reference>
<dbReference type="EMBL" id="JBGEHV010000032">
    <property type="protein sequence ID" value="MEY8041178.1"/>
    <property type="molecule type" value="Genomic_DNA"/>
</dbReference>
<keyword evidence="3 6" id="KW-0812">Transmembrane</keyword>
<evidence type="ECO:0000259" key="7">
    <source>
        <dbReference type="Pfam" id="PF00482"/>
    </source>
</evidence>
<proteinExistence type="predicted"/>
<feature type="transmembrane region" description="Helical" evidence="6">
    <location>
        <begin position="205"/>
        <end position="233"/>
    </location>
</feature>
<dbReference type="PANTHER" id="PTHR35007:SF3">
    <property type="entry name" value="POSSIBLE CONSERVED ALANINE RICH MEMBRANE PROTEIN"/>
    <property type="match status" value="1"/>
</dbReference>
<gene>
    <name evidence="8" type="ORF">AB8O55_17360</name>
</gene>
<evidence type="ECO:0000256" key="1">
    <source>
        <dbReference type="ARBA" id="ARBA00004651"/>
    </source>
</evidence>
<organism evidence="8 9">
    <name type="scientific">Saccharopolyspora cebuensis</name>
    <dbReference type="NCBI Taxonomy" id="418759"/>
    <lineage>
        <taxon>Bacteria</taxon>
        <taxon>Bacillati</taxon>
        <taxon>Actinomycetota</taxon>
        <taxon>Actinomycetes</taxon>
        <taxon>Pseudonocardiales</taxon>
        <taxon>Pseudonocardiaceae</taxon>
        <taxon>Saccharopolyspora</taxon>
    </lineage>
</organism>
<keyword evidence="2" id="KW-1003">Cell membrane</keyword>
<keyword evidence="9" id="KW-1185">Reference proteome</keyword>
<comment type="caution">
    <text evidence="8">The sequence shown here is derived from an EMBL/GenBank/DDBJ whole genome shotgun (WGS) entry which is preliminary data.</text>
</comment>
<evidence type="ECO:0000313" key="9">
    <source>
        <dbReference type="Proteomes" id="UP001564626"/>
    </source>
</evidence>
<dbReference type="Pfam" id="PF00482">
    <property type="entry name" value="T2SSF"/>
    <property type="match status" value="1"/>
</dbReference>
<dbReference type="RefSeq" id="WP_345359093.1">
    <property type="nucleotide sequence ID" value="NZ_BAABII010000004.1"/>
</dbReference>
<keyword evidence="4 6" id="KW-1133">Transmembrane helix</keyword>
<sequence>MITWSLLLAAGALLVLPAAPARNRLRALGVDGRGPAAAVPVRGAPRPALCWLAVAASGAAAAVLVDLVAGLGVGACGAVAARWWAGRATRRGTDPLALAAAWDLLAAGMRAGLPVPVVVRAVAEELAGSARRPLQEVADHLALGTDAVRAWAPALADPDTAELARAARRTARTGSGLAEVAAELAARVRATAGEQARARAQRTSVWISAPLGLCFLPAFLCLGVLPVVLGMVLRLADHW</sequence>
<name>A0ABV4CL11_9PSEU</name>